<dbReference type="Gene3D" id="3.30.1360.120">
    <property type="entry name" value="Probable tRNA modification gtpase trme, domain 1"/>
    <property type="match status" value="1"/>
</dbReference>
<dbReference type="InterPro" id="IPR028896">
    <property type="entry name" value="GcvT/YgfZ/DmdA"/>
</dbReference>
<reference evidence="9" key="1">
    <citation type="submission" date="2020-05" db="EMBL/GenBank/DDBJ databases">
        <authorList>
            <person name="Chiriac C."/>
            <person name="Salcher M."/>
            <person name="Ghai R."/>
            <person name="Kavagutti S V."/>
        </authorList>
    </citation>
    <scope>NUCLEOTIDE SEQUENCE</scope>
</reference>
<dbReference type="GO" id="GO:0005829">
    <property type="term" value="C:cytosol"/>
    <property type="evidence" value="ECO:0007669"/>
    <property type="project" value="TreeGrafter"/>
</dbReference>
<dbReference type="Pfam" id="PF01571">
    <property type="entry name" value="GCV_T"/>
    <property type="match status" value="1"/>
</dbReference>
<dbReference type="SUPFAM" id="SSF101790">
    <property type="entry name" value="Aminomethyltransferase beta-barrel domain"/>
    <property type="match status" value="1"/>
</dbReference>
<dbReference type="NCBIfam" id="NF001567">
    <property type="entry name" value="PRK00389.1"/>
    <property type="match status" value="1"/>
</dbReference>
<keyword evidence="4" id="KW-0808">Transferase</keyword>
<protein>
    <recommendedName>
        <fullName evidence="2">aminomethyltransferase</fullName>
        <ecNumber evidence="2">2.1.2.10</ecNumber>
    </recommendedName>
    <alternativeName>
        <fullName evidence="5">Glycine cleavage system T protein</fullName>
    </alternativeName>
</protein>
<keyword evidence="3" id="KW-0032">Aminotransferase</keyword>
<evidence type="ECO:0000256" key="3">
    <source>
        <dbReference type="ARBA" id="ARBA00022576"/>
    </source>
</evidence>
<organism evidence="9">
    <name type="scientific">freshwater metagenome</name>
    <dbReference type="NCBI Taxonomy" id="449393"/>
    <lineage>
        <taxon>unclassified sequences</taxon>
        <taxon>metagenomes</taxon>
        <taxon>ecological metagenomes</taxon>
    </lineage>
</organism>
<dbReference type="InterPro" id="IPR029043">
    <property type="entry name" value="GcvT/YgfZ_C"/>
</dbReference>
<feature type="domain" description="GCVT N-terminal" evidence="7">
    <location>
        <begin position="7"/>
        <end position="266"/>
    </location>
</feature>
<dbReference type="GO" id="GO:0004047">
    <property type="term" value="F:aminomethyltransferase activity"/>
    <property type="evidence" value="ECO:0007669"/>
    <property type="project" value="UniProtKB-EC"/>
</dbReference>
<feature type="domain" description="Aminomethyltransferase C-terminal" evidence="8">
    <location>
        <begin position="287"/>
        <end position="361"/>
    </location>
</feature>
<evidence type="ECO:0000256" key="1">
    <source>
        <dbReference type="ARBA" id="ARBA00008609"/>
    </source>
</evidence>
<dbReference type="NCBIfam" id="TIGR00528">
    <property type="entry name" value="gcvT"/>
    <property type="match status" value="1"/>
</dbReference>
<sequence length="366" mass="39274">MSLHSPLHQRHLALNAKLADFGGWDMPIEYPAAQGGGVIAEHLAVRERVGIFDVSHLGKAEVIGNGALDFLNELITNDLTKIADGQAQYTMLCDDKSGGVIDDLIVYRKSASNLFLIPNASNTTAVVTAIAEVAPPGITVNNLHKDFAVIAIQGPNSKDVLAKLGVSPTLDYMAFAEITLDGTPTIICRTGYTGEHGYELLPAWSEAEKIWDRLAEGIKEFNGRVCGLGARDTLRTEMGYPLHGHELSLSITPMQAGASWAIGWKKPKFWGKSIAESEKINGAHRLLRGLKSLDRGIPRGGMQVKLGEKVIGEITSGTFSPTLREGVALALLDPTIAVGDTVTIDVRGRESSALVTKPPFVPSHVK</sequence>
<dbReference type="PANTHER" id="PTHR43757:SF2">
    <property type="entry name" value="AMINOMETHYLTRANSFERASE, MITOCHONDRIAL"/>
    <property type="match status" value="1"/>
</dbReference>
<dbReference type="InterPro" id="IPR013977">
    <property type="entry name" value="GcvT_C"/>
</dbReference>
<name>A0A6J6WWU9_9ZZZZ</name>
<gene>
    <name evidence="9" type="ORF">UFOPK2982_00464</name>
</gene>
<dbReference type="InterPro" id="IPR027266">
    <property type="entry name" value="TrmE/GcvT-like"/>
</dbReference>
<dbReference type="Gene3D" id="2.40.30.110">
    <property type="entry name" value="Aminomethyltransferase beta-barrel domains"/>
    <property type="match status" value="1"/>
</dbReference>
<dbReference type="GO" id="GO:0005960">
    <property type="term" value="C:glycine cleavage complex"/>
    <property type="evidence" value="ECO:0007669"/>
    <property type="project" value="InterPro"/>
</dbReference>
<dbReference type="EC" id="2.1.2.10" evidence="2"/>
<dbReference type="GO" id="GO:0006546">
    <property type="term" value="P:glycine catabolic process"/>
    <property type="evidence" value="ECO:0007669"/>
    <property type="project" value="InterPro"/>
</dbReference>
<dbReference type="InterPro" id="IPR006222">
    <property type="entry name" value="GCVT_N"/>
</dbReference>
<dbReference type="EMBL" id="CAFAAE010000048">
    <property type="protein sequence ID" value="CAB4789671.1"/>
    <property type="molecule type" value="Genomic_DNA"/>
</dbReference>
<evidence type="ECO:0000256" key="6">
    <source>
        <dbReference type="ARBA" id="ARBA00047665"/>
    </source>
</evidence>
<proteinExistence type="inferred from homology"/>
<dbReference type="InterPro" id="IPR006223">
    <property type="entry name" value="GcvT"/>
</dbReference>
<dbReference type="Gene3D" id="4.10.1250.10">
    <property type="entry name" value="Aminomethyltransferase fragment"/>
    <property type="match status" value="1"/>
</dbReference>
<dbReference type="PANTHER" id="PTHR43757">
    <property type="entry name" value="AMINOMETHYLTRANSFERASE"/>
    <property type="match status" value="1"/>
</dbReference>
<evidence type="ECO:0000259" key="7">
    <source>
        <dbReference type="Pfam" id="PF01571"/>
    </source>
</evidence>
<comment type="catalytic activity">
    <reaction evidence="6">
        <text>N(6)-[(R)-S(8)-aminomethyldihydrolipoyl]-L-lysyl-[protein] + (6S)-5,6,7,8-tetrahydrofolate = N(6)-[(R)-dihydrolipoyl]-L-lysyl-[protein] + (6R)-5,10-methylene-5,6,7,8-tetrahydrofolate + NH4(+)</text>
        <dbReference type="Rhea" id="RHEA:16945"/>
        <dbReference type="Rhea" id="RHEA-COMP:10475"/>
        <dbReference type="Rhea" id="RHEA-COMP:10492"/>
        <dbReference type="ChEBI" id="CHEBI:15636"/>
        <dbReference type="ChEBI" id="CHEBI:28938"/>
        <dbReference type="ChEBI" id="CHEBI:57453"/>
        <dbReference type="ChEBI" id="CHEBI:83100"/>
        <dbReference type="ChEBI" id="CHEBI:83143"/>
        <dbReference type="EC" id="2.1.2.10"/>
    </reaction>
</comment>
<dbReference type="Pfam" id="PF08669">
    <property type="entry name" value="GCV_T_C"/>
    <property type="match status" value="1"/>
</dbReference>
<evidence type="ECO:0000256" key="4">
    <source>
        <dbReference type="ARBA" id="ARBA00022679"/>
    </source>
</evidence>
<dbReference type="GO" id="GO:0008483">
    <property type="term" value="F:transaminase activity"/>
    <property type="evidence" value="ECO:0007669"/>
    <property type="project" value="UniProtKB-KW"/>
</dbReference>
<accession>A0A6J6WWU9</accession>
<evidence type="ECO:0000313" key="9">
    <source>
        <dbReference type="EMBL" id="CAB4789671.1"/>
    </source>
</evidence>
<comment type="similarity">
    <text evidence="1">Belongs to the GcvT family.</text>
</comment>
<evidence type="ECO:0000259" key="8">
    <source>
        <dbReference type="Pfam" id="PF08669"/>
    </source>
</evidence>
<evidence type="ECO:0000256" key="5">
    <source>
        <dbReference type="ARBA" id="ARBA00031395"/>
    </source>
</evidence>
<dbReference type="Gene3D" id="3.30.70.1400">
    <property type="entry name" value="Aminomethyltransferase beta-barrel domains"/>
    <property type="match status" value="1"/>
</dbReference>
<dbReference type="AlphaFoldDB" id="A0A6J6WWU9"/>
<dbReference type="SUPFAM" id="SSF103025">
    <property type="entry name" value="Folate-binding domain"/>
    <property type="match status" value="1"/>
</dbReference>
<dbReference type="PIRSF" id="PIRSF006487">
    <property type="entry name" value="GcvT"/>
    <property type="match status" value="1"/>
</dbReference>
<evidence type="ECO:0000256" key="2">
    <source>
        <dbReference type="ARBA" id="ARBA00012616"/>
    </source>
</evidence>